<evidence type="ECO:0000313" key="2">
    <source>
        <dbReference type="EMBL" id="MBT0665166.1"/>
    </source>
</evidence>
<dbReference type="EMBL" id="JAHCVJ010000005">
    <property type="protein sequence ID" value="MBT0665166.1"/>
    <property type="molecule type" value="Genomic_DNA"/>
</dbReference>
<dbReference type="PANTHER" id="PTHR34988:SF1">
    <property type="entry name" value="DNA-BINDING PROTEIN"/>
    <property type="match status" value="1"/>
</dbReference>
<evidence type="ECO:0000313" key="3">
    <source>
        <dbReference type="Proteomes" id="UP000811899"/>
    </source>
</evidence>
<gene>
    <name evidence="2" type="ORF">KI809_12740</name>
</gene>
<sequence>MIIGKLPFKSDMLRELNKIAAKKGVKAGTVQVMGSLKRARLSFYDQKIRAYRELDFDAPHEIVACAGNISLRDDKPFVHLHLAVSGSAGIVVGGHCLQGCSVFAVEFTIIPFHGEAPRRVVDNDTGLLLWEKPLYEG</sequence>
<proteinExistence type="predicted"/>
<name>A0AAW4LA20_9BACT</name>
<comment type="caution">
    <text evidence="2">The sequence shown here is derived from an EMBL/GenBank/DDBJ whole genome shotgun (WGS) entry which is preliminary data.</text>
</comment>
<organism evidence="2 3">
    <name type="scientific">Geoanaerobacter pelophilus</name>
    <dbReference type="NCBI Taxonomy" id="60036"/>
    <lineage>
        <taxon>Bacteria</taxon>
        <taxon>Pseudomonadati</taxon>
        <taxon>Thermodesulfobacteriota</taxon>
        <taxon>Desulfuromonadia</taxon>
        <taxon>Geobacterales</taxon>
        <taxon>Geobacteraceae</taxon>
        <taxon>Geoanaerobacter</taxon>
    </lineage>
</organism>
<reference evidence="2 3" key="1">
    <citation type="submission" date="2021-05" db="EMBL/GenBank/DDBJ databases">
        <title>The draft genome of Geobacter pelophilus DSM 12255.</title>
        <authorList>
            <person name="Xu Z."/>
            <person name="Masuda Y."/>
            <person name="Itoh H."/>
            <person name="Senoo K."/>
        </authorList>
    </citation>
    <scope>NUCLEOTIDE SEQUENCE [LARGE SCALE GENOMIC DNA]</scope>
    <source>
        <strain evidence="2 3">DSM 12255</strain>
    </source>
</reference>
<protein>
    <submittedName>
        <fullName evidence="2">DUF296 domain-containing protein</fullName>
    </submittedName>
</protein>
<dbReference type="AlphaFoldDB" id="A0AAW4LA20"/>
<dbReference type="CDD" id="cd11378">
    <property type="entry name" value="DUF296"/>
    <property type="match status" value="1"/>
</dbReference>
<dbReference type="InterPro" id="IPR005175">
    <property type="entry name" value="PPC_dom"/>
</dbReference>
<evidence type="ECO:0000259" key="1">
    <source>
        <dbReference type="PROSITE" id="PS51742"/>
    </source>
</evidence>
<dbReference type="RefSeq" id="WP_214171942.1">
    <property type="nucleotide sequence ID" value="NZ_JAHCVJ010000005.1"/>
</dbReference>
<dbReference type="PIRSF" id="PIRSF016702">
    <property type="entry name" value="DNA_bp_PD1"/>
    <property type="match status" value="1"/>
</dbReference>
<dbReference type="PROSITE" id="PS51742">
    <property type="entry name" value="PPC"/>
    <property type="match status" value="1"/>
</dbReference>
<dbReference type="SUPFAM" id="SSF117856">
    <property type="entry name" value="AF0104/ALDC/Ptd012-like"/>
    <property type="match status" value="1"/>
</dbReference>
<dbReference type="PANTHER" id="PTHR34988">
    <property type="entry name" value="PROTEIN, PUTATIVE-RELATED"/>
    <property type="match status" value="1"/>
</dbReference>
<dbReference type="Gene3D" id="3.30.1330.80">
    <property type="entry name" value="Hypothetical protein, similar to alpha- acetolactate decarboxylase, domain 2"/>
    <property type="match status" value="1"/>
</dbReference>
<accession>A0AAW4LA20</accession>
<dbReference type="Pfam" id="PF03479">
    <property type="entry name" value="PCC"/>
    <property type="match status" value="1"/>
</dbReference>
<dbReference type="Proteomes" id="UP000811899">
    <property type="component" value="Unassembled WGS sequence"/>
</dbReference>
<dbReference type="InterPro" id="IPR025707">
    <property type="entry name" value="DNA_bp_PD1"/>
</dbReference>
<keyword evidence="3" id="KW-1185">Reference proteome</keyword>
<feature type="domain" description="PPC" evidence="1">
    <location>
        <begin position="1"/>
        <end position="133"/>
    </location>
</feature>